<keyword evidence="3" id="KW-0732">Signal</keyword>
<evidence type="ECO:0000256" key="2">
    <source>
        <dbReference type="SAM" id="Phobius"/>
    </source>
</evidence>
<feature type="transmembrane region" description="Helical" evidence="2">
    <location>
        <begin position="441"/>
        <end position="461"/>
    </location>
</feature>
<feature type="chain" id="PRO_5045699557" evidence="3">
    <location>
        <begin position="24"/>
        <end position="591"/>
    </location>
</feature>
<dbReference type="Proteomes" id="UP000313645">
    <property type="component" value="Unassembled WGS sequence"/>
</dbReference>
<evidence type="ECO:0000256" key="1">
    <source>
        <dbReference type="SAM" id="MobiDB-lite"/>
    </source>
</evidence>
<dbReference type="PANTHER" id="PTHR40940:SF1">
    <property type="entry name" value="PROTEIN BATD"/>
    <property type="match status" value="1"/>
</dbReference>
<feature type="region of interest" description="Disordered" evidence="1">
    <location>
        <begin position="569"/>
        <end position="591"/>
    </location>
</feature>
<evidence type="ECO:0000256" key="3">
    <source>
        <dbReference type="SAM" id="SignalP"/>
    </source>
</evidence>
<dbReference type="PANTHER" id="PTHR40940">
    <property type="entry name" value="PROTEIN BATD-RELATED"/>
    <property type="match status" value="1"/>
</dbReference>
<reference evidence="5 6" key="1">
    <citation type="submission" date="2019-02" db="EMBL/GenBank/DDBJ databases">
        <title>Marinobacter halodurans sp. nov., a marine bacterium isolated from sea tidal flat.</title>
        <authorList>
            <person name="Yoo Y."/>
            <person name="Lee D.W."/>
            <person name="Kim B.S."/>
            <person name="Kim J.-J."/>
        </authorList>
    </citation>
    <scope>NUCLEOTIDE SEQUENCE [LARGE SCALE GENOMIC DNA]</scope>
    <source>
        <strain evidence="5 6">YJ-S3-2</strain>
    </source>
</reference>
<proteinExistence type="predicted"/>
<dbReference type="InterPro" id="IPR057699">
    <property type="entry name" value="DUF7939"/>
</dbReference>
<dbReference type="Pfam" id="PF13584">
    <property type="entry name" value="BatD"/>
    <property type="match status" value="1"/>
</dbReference>
<keyword evidence="6" id="KW-1185">Reference proteome</keyword>
<feature type="domain" description="DUF7939" evidence="4">
    <location>
        <begin position="482"/>
        <end position="567"/>
    </location>
</feature>
<gene>
    <name evidence="5" type="ORF">EZI54_08215</name>
</gene>
<dbReference type="EMBL" id="SJDL01000010">
    <property type="protein sequence ID" value="TBW56628.1"/>
    <property type="molecule type" value="Genomic_DNA"/>
</dbReference>
<name>A0ABY1ZLI4_9GAMM</name>
<accession>A0ABY1ZLI4</accession>
<keyword evidence="2" id="KW-0472">Membrane</keyword>
<dbReference type="InterPro" id="IPR025738">
    <property type="entry name" value="BatD"/>
</dbReference>
<feature type="signal peptide" evidence="3">
    <location>
        <begin position="1"/>
        <end position="23"/>
    </location>
</feature>
<sequence>MVNHVRQMLLLILMALVTTQAWADDKGTLDVHVDRTTLHENQTLTLTVKGEMPFSMDLDMLFNIGDLELPSPEEDALEENFEILGKHQKYSLRSVNGDATAIVTWIYELAPKKTGKLEIPSLKFREARSEPVTVTVEPGDAPAPDGTARPAFVEVETDKSSVYVQEQLVLTVRLFYRGNLIRGDLSQPEQNDAIIESMGEQQEYARVRDNVRYRVVERRYAIYPQSPGTLTIDGIKFNGQARDDTGSLTFLRDTADPLNIPVKGIPDSFTGDTWLPASSLELSQDWSNPSTELKAGKSVTRTLTLNALGLLGSALPPLKVDYPDAVRSYPDKPELKSNVDSRTVTSSRTESTALVAVKPGQITLPEVRVPWWDTVNDKERVAVIPARTLTITDSAGVAAPPPAAKNPPSAPDQAKPVTPKARETALEEAPQPLHSPLDNTWLWLAVALGTGWALTVLFWWLNRRRAAVSPGESDPQGDPAEATLYAELEKAARAGNAQTLSLLPRWARQRFGNQHLRSAGDVVRFSTDETLAEELEKLQERLYGGKAAADSWQPEALLKSLQRLRDRPLRQATPGLAPLYPSSLKAGGANS</sequence>
<organism evidence="5 6">
    <name type="scientific">Marinobacter halodurans</name>
    <dbReference type="NCBI Taxonomy" id="2528979"/>
    <lineage>
        <taxon>Bacteria</taxon>
        <taxon>Pseudomonadati</taxon>
        <taxon>Pseudomonadota</taxon>
        <taxon>Gammaproteobacteria</taxon>
        <taxon>Pseudomonadales</taxon>
        <taxon>Marinobacteraceae</taxon>
        <taxon>Marinobacter</taxon>
    </lineage>
</organism>
<comment type="caution">
    <text evidence="5">The sequence shown here is derived from an EMBL/GenBank/DDBJ whole genome shotgun (WGS) entry which is preliminary data.</text>
</comment>
<protein>
    <submittedName>
        <fullName evidence="5">Protein BatD</fullName>
    </submittedName>
</protein>
<evidence type="ECO:0000313" key="5">
    <source>
        <dbReference type="EMBL" id="TBW56628.1"/>
    </source>
</evidence>
<dbReference type="RefSeq" id="WP_131480880.1">
    <property type="nucleotide sequence ID" value="NZ_SJDL01000010.1"/>
</dbReference>
<keyword evidence="2" id="KW-0812">Transmembrane</keyword>
<feature type="compositionally biased region" description="Pro residues" evidence="1">
    <location>
        <begin position="399"/>
        <end position="410"/>
    </location>
</feature>
<feature type="region of interest" description="Disordered" evidence="1">
    <location>
        <begin position="394"/>
        <end position="432"/>
    </location>
</feature>
<evidence type="ECO:0000313" key="6">
    <source>
        <dbReference type="Proteomes" id="UP000313645"/>
    </source>
</evidence>
<keyword evidence="2" id="KW-1133">Transmembrane helix</keyword>
<dbReference type="Pfam" id="PF25607">
    <property type="entry name" value="DUF7939"/>
    <property type="match status" value="1"/>
</dbReference>
<evidence type="ECO:0000259" key="4">
    <source>
        <dbReference type="Pfam" id="PF25607"/>
    </source>
</evidence>